<organism evidence="3 4">
    <name type="scientific">Bailinhaonella thermotolerans</name>
    <dbReference type="NCBI Taxonomy" id="1070861"/>
    <lineage>
        <taxon>Bacteria</taxon>
        <taxon>Bacillati</taxon>
        <taxon>Actinomycetota</taxon>
        <taxon>Actinomycetes</taxon>
        <taxon>Streptosporangiales</taxon>
        <taxon>Streptosporangiaceae</taxon>
        <taxon>Bailinhaonella</taxon>
    </lineage>
</organism>
<dbReference type="OrthoDB" id="4121259at2"/>
<protein>
    <recommendedName>
        <fullName evidence="2">YdbS-like PH domain-containing protein</fullName>
    </recommendedName>
</protein>
<evidence type="ECO:0000256" key="1">
    <source>
        <dbReference type="SAM" id="Phobius"/>
    </source>
</evidence>
<keyword evidence="1" id="KW-0812">Transmembrane</keyword>
<name>A0A3A4BTM7_9ACTN</name>
<dbReference type="AlphaFoldDB" id="A0A3A4BTM7"/>
<proteinExistence type="predicted"/>
<dbReference type="Proteomes" id="UP000265768">
    <property type="component" value="Unassembled WGS sequence"/>
</dbReference>
<evidence type="ECO:0000313" key="3">
    <source>
        <dbReference type="EMBL" id="RJL34646.1"/>
    </source>
</evidence>
<sequence length="467" mass="50290">MLPSIFLPLVGVLFFGGFSPVSFGFAALGVFGTVVYAVIRWATFTYQVAGDRLELTRQFISRSVRTIPLERVRGVDVSATPLHRLLGLVVVRIDTGASGEEAQEGELNGVTPDEAERLRGLLLRLAPVPSGAHVARPEEGGEEPVLARAPRAWLRYGPLSGAYLLTPFAVLGSAIGVLYQLTDELGVDREQAFRAYEWVRDNPVLLVCAAVLLVLLMPVAGTIMYAVFNWDFTLRSRGASLVAERGLVTRRSVSLEHRRVRGYEIVDGVLERKAKVVRLWAIVAGLGDSETRGQLLPVAPRRAALAVAELVAGPFTGELLPHPPAALRRRLFRAVAPWLAAALAGLLLRFTPLLAAGVVLALLGVPLGLDRYRQLGHGFDGTRLSVRSGSLRRAQAVVERRAVVGWTLRQTWFQRQSGVVSVIAGVGAGSGGYTALDVDTDQAVAFAAAVTPAWITPFLAPDPPSRP</sequence>
<dbReference type="PIRSF" id="PIRSF026631">
    <property type="entry name" value="UCP026631"/>
    <property type="match status" value="1"/>
</dbReference>
<dbReference type="Pfam" id="PF03703">
    <property type="entry name" value="bPH_2"/>
    <property type="match status" value="2"/>
</dbReference>
<keyword evidence="4" id="KW-1185">Reference proteome</keyword>
<comment type="caution">
    <text evidence="3">The sequence shown here is derived from an EMBL/GenBank/DDBJ whole genome shotgun (WGS) entry which is preliminary data.</text>
</comment>
<dbReference type="PANTHER" id="PTHR34473">
    <property type="entry name" value="UPF0699 TRANSMEMBRANE PROTEIN YDBS"/>
    <property type="match status" value="1"/>
</dbReference>
<gene>
    <name evidence="3" type="ORF">D5H75_07345</name>
</gene>
<dbReference type="EMBL" id="QZEY01000002">
    <property type="protein sequence ID" value="RJL34646.1"/>
    <property type="molecule type" value="Genomic_DNA"/>
</dbReference>
<feature type="domain" description="YdbS-like PH" evidence="2">
    <location>
        <begin position="372"/>
        <end position="440"/>
    </location>
</feature>
<keyword evidence="1" id="KW-1133">Transmembrane helix</keyword>
<keyword evidence="1" id="KW-0472">Membrane</keyword>
<dbReference type="InterPro" id="IPR014529">
    <property type="entry name" value="UCP026631"/>
</dbReference>
<accession>A0A3A4BTM7</accession>
<feature type="transmembrane region" description="Helical" evidence="1">
    <location>
        <begin position="161"/>
        <end position="181"/>
    </location>
</feature>
<evidence type="ECO:0000313" key="4">
    <source>
        <dbReference type="Proteomes" id="UP000265768"/>
    </source>
</evidence>
<evidence type="ECO:0000259" key="2">
    <source>
        <dbReference type="Pfam" id="PF03703"/>
    </source>
</evidence>
<feature type="transmembrane region" description="Helical" evidence="1">
    <location>
        <begin position="6"/>
        <end position="39"/>
    </location>
</feature>
<reference evidence="3 4" key="1">
    <citation type="submission" date="2018-09" db="EMBL/GenBank/DDBJ databases">
        <title>YIM 75507 draft genome.</title>
        <authorList>
            <person name="Tang S."/>
            <person name="Feng Y."/>
        </authorList>
    </citation>
    <scope>NUCLEOTIDE SEQUENCE [LARGE SCALE GENOMIC DNA]</scope>
    <source>
        <strain evidence="3 4">YIM 75507</strain>
    </source>
</reference>
<dbReference type="InterPro" id="IPR005182">
    <property type="entry name" value="YdbS-like_PH"/>
</dbReference>
<feature type="transmembrane region" description="Helical" evidence="1">
    <location>
        <begin position="204"/>
        <end position="228"/>
    </location>
</feature>
<feature type="domain" description="YdbS-like PH" evidence="2">
    <location>
        <begin position="41"/>
        <end position="120"/>
    </location>
</feature>
<dbReference type="PANTHER" id="PTHR34473:SF2">
    <property type="entry name" value="UPF0699 TRANSMEMBRANE PROTEIN YDBT"/>
    <property type="match status" value="1"/>
</dbReference>